<dbReference type="Proteomes" id="UP000734854">
    <property type="component" value="Unassembled WGS sequence"/>
</dbReference>
<organism evidence="2 3">
    <name type="scientific">Zingiber officinale</name>
    <name type="common">Ginger</name>
    <name type="synonym">Amomum zingiber</name>
    <dbReference type="NCBI Taxonomy" id="94328"/>
    <lineage>
        <taxon>Eukaryota</taxon>
        <taxon>Viridiplantae</taxon>
        <taxon>Streptophyta</taxon>
        <taxon>Embryophyta</taxon>
        <taxon>Tracheophyta</taxon>
        <taxon>Spermatophyta</taxon>
        <taxon>Magnoliopsida</taxon>
        <taxon>Liliopsida</taxon>
        <taxon>Zingiberales</taxon>
        <taxon>Zingiberaceae</taxon>
        <taxon>Zingiber</taxon>
    </lineage>
</organism>
<proteinExistence type="predicted"/>
<reference evidence="2 3" key="1">
    <citation type="submission" date="2020-08" db="EMBL/GenBank/DDBJ databases">
        <title>Plant Genome Project.</title>
        <authorList>
            <person name="Zhang R.-G."/>
        </authorList>
    </citation>
    <scope>NUCLEOTIDE SEQUENCE [LARGE SCALE GENOMIC DNA]</scope>
    <source>
        <tissue evidence="2">Rhizome</tissue>
    </source>
</reference>
<accession>A0A8J5C1V0</accession>
<feature type="region of interest" description="Disordered" evidence="1">
    <location>
        <begin position="188"/>
        <end position="236"/>
    </location>
</feature>
<dbReference type="EMBL" id="JACMSC010000022">
    <property type="protein sequence ID" value="KAG6469196.1"/>
    <property type="molecule type" value="Genomic_DNA"/>
</dbReference>
<evidence type="ECO:0000313" key="3">
    <source>
        <dbReference type="Proteomes" id="UP000734854"/>
    </source>
</evidence>
<protein>
    <submittedName>
        <fullName evidence="2">Uncharacterized protein</fullName>
    </submittedName>
</protein>
<gene>
    <name evidence="2" type="ORF">ZIOFF_073901</name>
</gene>
<comment type="caution">
    <text evidence="2">The sequence shown here is derived from an EMBL/GenBank/DDBJ whole genome shotgun (WGS) entry which is preliminary data.</text>
</comment>
<evidence type="ECO:0000256" key="1">
    <source>
        <dbReference type="SAM" id="MobiDB-lite"/>
    </source>
</evidence>
<feature type="compositionally biased region" description="Low complexity" evidence="1">
    <location>
        <begin position="218"/>
        <end position="236"/>
    </location>
</feature>
<name>A0A8J5C1V0_ZINOF</name>
<evidence type="ECO:0000313" key="2">
    <source>
        <dbReference type="EMBL" id="KAG6469196.1"/>
    </source>
</evidence>
<keyword evidence="3" id="KW-1185">Reference proteome</keyword>
<dbReference type="AlphaFoldDB" id="A0A8J5C1V0"/>
<sequence length="236" mass="25896">MASAISHRRPTTLLLYLLSSDFFVRVPPTSGGGLLRAMFRLSQHNKGFRLLLGPLPWPLDRSADDDHLRGHLLLPTTSIPFAAAAGVARRRRRPRGRLRYQRSSPLSQPPLSAVVIVATTSGGHLQRPHPVADSSGQRRFRWSSLLSQSPPSAATIAVSASGGHCCHPHLRLTYDFHDFHLLIVAMGKSQKKEPESSSSSGNAVTPVKMKRTRKSVAPRDSSSRRSSVYRGVTRSN</sequence>